<dbReference type="EMBL" id="CACRXK020000032">
    <property type="protein sequence ID" value="CAB3977162.1"/>
    <property type="molecule type" value="Genomic_DNA"/>
</dbReference>
<name>A0A7D9H9N3_PARCT</name>
<evidence type="ECO:0000313" key="2">
    <source>
        <dbReference type="Proteomes" id="UP001152795"/>
    </source>
</evidence>
<keyword evidence="2" id="KW-1185">Reference proteome</keyword>
<evidence type="ECO:0000313" key="1">
    <source>
        <dbReference type="EMBL" id="CAB3977162.1"/>
    </source>
</evidence>
<reference evidence="1" key="1">
    <citation type="submission" date="2020-04" db="EMBL/GenBank/DDBJ databases">
        <authorList>
            <person name="Alioto T."/>
            <person name="Alioto T."/>
            <person name="Gomez Garrido J."/>
        </authorList>
    </citation>
    <scope>NUCLEOTIDE SEQUENCE</scope>
    <source>
        <strain evidence="1">A484AB</strain>
    </source>
</reference>
<proteinExistence type="predicted"/>
<sequence>MADNMECDLSNSDMPMDMQINTEMDEVPSKRRYKDKLKAKDPGYRRRYDRRNAENLKKRGFAERSDVKKAFVSAIFASHSVGPNSLVTENVEDLNVAVKIPEDWKKLNAHGKRKLVIALVTNNGTKQPHWGDEEHRPEWWPSGLLFCDPSNVLCKITAIFFIYTVLDPKPQMICSAQFLADADRVDGLLALITDDDIYGSVSEKKTMKEKVSYVYQREVMKTSVDGRYSDFNTFSENFDTVCACSSKCQFVHNLDSAGREKWILCEQCLLCGEDCDDPVKLRRFFVRSPNAELKLFLGSLANKEVKSRRVTFFLESLSGNQDGKNLLKKNTGSGVFRDVTTKDYIKKYVKSSVENDNRLLMDEITMLEEREQYIFEVCVPEPCCFRYLDVSLPDSKNTDSAVVISVVMNTNCDASITGLLEQLCEIIIIIWNWDNSAIVVD</sequence>
<accession>A0A7D9H9N3</accession>
<gene>
    <name evidence="1" type="ORF">PACLA_8A059394</name>
</gene>
<dbReference type="AlphaFoldDB" id="A0A7D9H9N3"/>
<organism evidence="1 2">
    <name type="scientific">Paramuricea clavata</name>
    <name type="common">Red gorgonian</name>
    <name type="synonym">Violescent sea-whip</name>
    <dbReference type="NCBI Taxonomy" id="317549"/>
    <lineage>
        <taxon>Eukaryota</taxon>
        <taxon>Metazoa</taxon>
        <taxon>Cnidaria</taxon>
        <taxon>Anthozoa</taxon>
        <taxon>Octocorallia</taxon>
        <taxon>Malacalcyonacea</taxon>
        <taxon>Plexauridae</taxon>
        <taxon>Paramuricea</taxon>
    </lineage>
</organism>
<dbReference type="OrthoDB" id="6011899at2759"/>
<dbReference type="Proteomes" id="UP001152795">
    <property type="component" value="Unassembled WGS sequence"/>
</dbReference>
<protein>
    <submittedName>
        <fullName evidence="1">Uncharacterized protein</fullName>
    </submittedName>
</protein>
<comment type="caution">
    <text evidence="1">The sequence shown here is derived from an EMBL/GenBank/DDBJ whole genome shotgun (WGS) entry which is preliminary data.</text>
</comment>